<dbReference type="InterPro" id="IPR020019">
    <property type="entry name" value="AcTrfase_PglD-like"/>
</dbReference>
<dbReference type="EMBL" id="RBAN01000001">
    <property type="protein sequence ID" value="RKN57140.1"/>
    <property type="molecule type" value="Genomic_DNA"/>
</dbReference>
<dbReference type="PANTHER" id="PTHR43300:SF7">
    <property type="entry name" value="UDP-N-ACETYLBACILLOSAMINE N-ACETYLTRANSFERASE"/>
    <property type="match status" value="1"/>
</dbReference>
<dbReference type="SUPFAM" id="SSF51161">
    <property type="entry name" value="Trimeric LpxA-like enzymes"/>
    <property type="match status" value="1"/>
</dbReference>
<sequence>MRDLVIVGAGGFARETAAAVRAVNDARPTWRLRGFLDDDAALHGTTRAGLPILGGTDRLADLPDAAVVVCVGSPRDYRARRRIVRRLGLPEHRYATITHPSATVGAGSVLGPGTVLLAGVVLTADVTVGTHVAVMPQAVLTHDDRVHDHATIASGVRLGGGVELGLGAYVGAGALLREGVTVGAWSLVGMGAVVLRDVPPGEVWVGSPARRLRAADAPAEPGGAPTAAERAADAPAVPVRPGDAAVPDTPGPASSELAVPRTVGS</sequence>
<dbReference type="Proteomes" id="UP000279968">
    <property type="component" value="Unassembled WGS sequence"/>
</dbReference>
<comment type="caution">
    <text evidence="7">The sequence shown here is derived from an EMBL/GenBank/DDBJ whole genome shotgun (WGS) entry which is preliminary data.</text>
</comment>
<evidence type="ECO:0000256" key="1">
    <source>
        <dbReference type="ARBA" id="ARBA00022679"/>
    </source>
</evidence>
<proteinExistence type="predicted"/>
<dbReference type="InterPro" id="IPR041561">
    <property type="entry name" value="PglD_N"/>
</dbReference>
<dbReference type="PANTHER" id="PTHR43300">
    <property type="entry name" value="ACETYLTRANSFERASE"/>
    <property type="match status" value="1"/>
</dbReference>
<keyword evidence="8" id="KW-1185">Reference proteome</keyword>
<dbReference type="Gene3D" id="2.160.10.10">
    <property type="entry name" value="Hexapeptide repeat proteins"/>
    <property type="match status" value="1"/>
</dbReference>
<accession>A0A3B0A9J8</accession>
<name>A0A3B0A9J8_9ACTN</name>
<dbReference type="PROSITE" id="PS00101">
    <property type="entry name" value="HEXAPEP_TRANSFERASES"/>
    <property type="match status" value="1"/>
</dbReference>
<dbReference type="Pfam" id="PF17836">
    <property type="entry name" value="PglD_N"/>
    <property type="match status" value="1"/>
</dbReference>
<dbReference type="InterPro" id="IPR050179">
    <property type="entry name" value="Trans_hexapeptide_repeat"/>
</dbReference>
<feature type="site" description="Increases basicity of active site His" evidence="3">
    <location>
        <position position="143"/>
    </location>
</feature>
<reference evidence="7 8" key="1">
    <citation type="journal article" date="2015" name="Int. J. Syst. Evol. Microbiol.">
        <title>Micromonospora costi sp. nov., isolated from a leaf of Costus speciosus.</title>
        <authorList>
            <person name="Thawai C."/>
        </authorList>
    </citation>
    <scope>NUCLEOTIDE SEQUENCE [LARGE SCALE GENOMIC DNA]</scope>
    <source>
        <strain evidence="7 8">CS1-12</strain>
    </source>
</reference>
<dbReference type="OrthoDB" id="3697257at2"/>
<evidence type="ECO:0000256" key="3">
    <source>
        <dbReference type="PIRSR" id="PIRSR620019-1"/>
    </source>
</evidence>
<feature type="active site" description="Proton acceptor" evidence="3">
    <location>
        <position position="142"/>
    </location>
</feature>
<keyword evidence="2" id="KW-0677">Repeat</keyword>
<evidence type="ECO:0000256" key="2">
    <source>
        <dbReference type="ARBA" id="ARBA00022737"/>
    </source>
</evidence>
<gene>
    <name evidence="7" type="ORF">D7193_00050</name>
</gene>
<dbReference type="InterPro" id="IPR018357">
    <property type="entry name" value="Hexapep_transf_CS"/>
</dbReference>
<organism evidence="7 8">
    <name type="scientific">Micromonospora costi</name>
    <dbReference type="NCBI Taxonomy" id="1530042"/>
    <lineage>
        <taxon>Bacteria</taxon>
        <taxon>Bacillati</taxon>
        <taxon>Actinomycetota</taxon>
        <taxon>Actinomycetes</taxon>
        <taxon>Micromonosporales</taxon>
        <taxon>Micromonosporaceae</taxon>
        <taxon>Micromonospora</taxon>
    </lineage>
</organism>
<keyword evidence="1 7" id="KW-0808">Transferase</keyword>
<feature type="binding site" evidence="4">
    <location>
        <position position="72"/>
    </location>
    <ligand>
        <name>substrate</name>
    </ligand>
</feature>
<protein>
    <submittedName>
        <fullName evidence="7">Acetyltransferase</fullName>
    </submittedName>
</protein>
<feature type="compositionally biased region" description="Low complexity" evidence="5">
    <location>
        <begin position="215"/>
        <end position="247"/>
    </location>
</feature>
<dbReference type="NCBIfam" id="TIGR03570">
    <property type="entry name" value="NeuD_NnaD"/>
    <property type="match status" value="1"/>
</dbReference>
<evidence type="ECO:0000259" key="6">
    <source>
        <dbReference type="Pfam" id="PF17836"/>
    </source>
</evidence>
<evidence type="ECO:0000256" key="5">
    <source>
        <dbReference type="SAM" id="MobiDB-lite"/>
    </source>
</evidence>
<evidence type="ECO:0000313" key="8">
    <source>
        <dbReference type="Proteomes" id="UP000279968"/>
    </source>
</evidence>
<dbReference type="CDD" id="cd03360">
    <property type="entry name" value="LbH_AT_putative"/>
    <property type="match status" value="1"/>
</dbReference>
<dbReference type="RefSeq" id="WP_120777335.1">
    <property type="nucleotide sequence ID" value="NZ_JBHLUP010000003.1"/>
</dbReference>
<dbReference type="Gene3D" id="3.40.50.20">
    <property type="match status" value="1"/>
</dbReference>
<feature type="domain" description="PglD N-terminal" evidence="6">
    <location>
        <begin position="3"/>
        <end position="87"/>
    </location>
</feature>
<evidence type="ECO:0000313" key="7">
    <source>
        <dbReference type="EMBL" id="RKN57140.1"/>
    </source>
</evidence>
<dbReference type="InterPro" id="IPR011004">
    <property type="entry name" value="Trimer_LpxA-like_sf"/>
</dbReference>
<evidence type="ECO:0000256" key="4">
    <source>
        <dbReference type="PIRSR" id="PIRSR620019-2"/>
    </source>
</evidence>
<dbReference type="GO" id="GO:0016740">
    <property type="term" value="F:transferase activity"/>
    <property type="evidence" value="ECO:0007669"/>
    <property type="project" value="UniProtKB-KW"/>
</dbReference>
<dbReference type="AlphaFoldDB" id="A0A3B0A9J8"/>
<feature type="region of interest" description="Disordered" evidence="5">
    <location>
        <begin position="214"/>
        <end position="265"/>
    </location>
</feature>